<name>A0ACB8SMN5_9AGAM</name>
<protein>
    <submittedName>
        <fullName evidence="1">Uncharacterized protein</fullName>
    </submittedName>
</protein>
<evidence type="ECO:0000313" key="1">
    <source>
        <dbReference type="EMBL" id="KAI0057644.1"/>
    </source>
</evidence>
<reference evidence="1" key="1">
    <citation type="submission" date="2021-03" db="EMBL/GenBank/DDBJ databases">
        <authorList>
            <consortium name="DOE Joint Genome Institute"/>
            <person name="Ahrendt S."/>
            <person name="Looney B.P."/>
            <person name="Miyauchi S."/>
            <person name="Morin E."/>
            <person name="Drula E."/>
            <person name="Courty P.E."/>
            <person name="Chicoki N."/>
            <person name="Fauchery L."/>
            <person name="Kohler A."/>
            <person name="Kuo A."/>
            <person name="Labutti K."/>
            <person name="Pangilinan J."/>
            <person name="Lipzen A."/>
            <person name="Riley R."/>
            <person name="Andreopoulos W."/>
            <person name="He G."/>
            <person name="Johnson J."/>
            <person name="Barry K.W."/>
            <person name="Grigoriev I.V."/>
            <person name="Nagy L."/>
            <person name="Hibbett D."/>
            <person name="Henrissat B."/>
            <person name="Matheny P.B."/>
            <person name="Labbe J."/>
            <person name="Martin F."/>
        </authorList>
    </citation>
    <scope>NUCLEOTIDE SEQUENCE</scope>
    <source>
        <strain evidence="1">HHB10654</strain>
    </source>
</reference>
<dbReference type="Proteomes" id="UP000814140">
    <property type="component" value="Unassembled WGS sequence"/>
</dbReference>
<reference evidence="1" key="2">
    <citation type="journal article" date="2022" name="New Phytol.">
        <title>Evolutionary transition to the ectomycorrhizal habit in the genomes of a hyperdiverse lineage of mushroom-forming fungi.</title>
        <authorList>
            <person name="Looney B."/>
            <person name="Miyauchi S."/>
            <person name="Morin E."/>
            <person name="Drula E."/>
            <person name="Courty P.E."/>
            <person name="Kohler A."/>
            <person name="Kuo A."/>
            <person name="LaButti K."/>
            <person name="Pangilinan J."/>
            <person name="Lipzen A."/>
            <person name="Riley R."/>
            <person name="Andreopoulos W."/>
            <person name="He G."/>
            <person name="Johnson J."/>
            <person name="Nolan M."/>
            <person name="Tritt A."/>
            <person name="Barry K.W."/>
            <person name="Grigoriev I.V."/>
            <person name="Nagy L.G."/>
            <person name="Hibbett D."/>
            <person name="Henrissat B."/>
            <person name="Matheny P.B."/>
            <person name="Labbe J."/>
            <person name="Martin F.M."/>
        </authorList>
    </citation>
    <scope>NUCLEOTIDE SEQUENCE</scope>
    <source>
        <strain evidence="1">HHB10654</strain>
    </source>
</reference>
<proteinExistence type="predicted"/>
<feature type="non-terminal residue" evidence="1">
    <location>
        <position position="104"/>
    </location>
</feature>
<accession>A0ACB8SMN5</accession>
<sequence length="104" mass="12031">MAKGPSLRPVVEGDESFLKALKSGYKEDTLFSKIIEKPDEHEQFKLVEGIIYSKNRQGDDVVCVPSSIHKKRRLTEIVIDHAHTVVGHFGAQKTAEYIRRFYWW</sequence>
<evidence type="ECO:0000313" key="2">
    <source>
        <dbReference type="Proteomes" id="UP000814140"/>
    </source>
</evidence>
<organism evidence="1 2">
    <name type="scientific">Artomyces pyxidatus</name>
    <dbReference type="NCBI Taxonomy" id="48021"/>
    <lineage>
        <taxon>Eukaryota</taxon>
        <taxon>Fungi</taxon>
        <taxon>Dikarya</taxon>
        <taxon>Basidiomycota</taxon>
        <taxon>Agaricomycotina</taxon>
        <taxon>Agaricomycetes</taxon>
        <taxon>Russulales</taxon>
        <taxon>Auriscalpiaceae</taxon>
        <taxon>Artomyces</taxon>
    </lineage>
</organism>
<keyword evidence="2" id="KW-1185">Reference proteome</keyword>
<comment type="caution">
    <text evidence="1">The sequence shown here is derived from an EMBL/GenBank/DDBJ whole genome shotgun (WGS) entry which is preliminary data.</text>
</comment>
<dbReference type="EMBL" id="MU277244">
    <property type="protein sequence ID" value="KAI0057644.1"/>
    <property type="molecule type" value="Genomic_DNA"/>
</dbReference>
<gene>
    <name evidence="1" type="ORF">BV25DRAFT_1812115</name>
</gene>